<dbReference type="GO" id="GO:0046872">
    <property type="term" value="F:metal ion binding"/>
    <property type="evidence" value="ECO:0007669"/>
    <property type="project" value="UniProtKB-KW"/>
</dbReference>
<dbReference type="Pfam" id="PF04055">
    <property type="entry name" value="Radical_SAM"/>
    <property type="match status" value="2"/>
</dbReference>
<dbReference type="InterPro" id="IPR007197">
    <property type="entry name" value="rSAM"/>
</dbReference>
<dbReference type="PROSITE" id="PS51449">
    <property type="entry name" value="MTTASE_N"/>
    <property type="match status" value="1"/>
</dbReference>
<evidence type="ECO:0000256" key="7">
    <source>
        <dbReference type="ARBA" id="ARBA00023014"/>
    </source>
</evidence>
<dbReference type="PROSITE" id="PS50926">
    <property type="entry name" value="TRAM"/>
    <property type="match status" value="1"/>
</dbReference>
<reference evidence="12" key="1">
    <citation type="journal article" date="2019" name="Plant J.">
        <title>Chlorella vulgaris genome assembly and annotation reveals the molecular basis for metabolic acclimation to high light conditions.</title>
        <authorList>
            <person name="Cecchin M."/>
            <person name="Marcolungo L."/>
            <person name="Rossato M."/>
            <person name="Girolomoni L."/>
            <person name="Cosentino E."/>
            <person name="Cuine S."/>
            <person name="Li-Beisson Y."/>
            <person name="Delledonne M."/>
            <person name="Ballottari M."/>
        </authorList>
    </citation>
    <scope>NUCLEOTIDE SEQUENCE</scope>
    <source>
        <strain evidence="12">211/11P</strain>
    </source>
</reference>
<dbReference type="GO" id="GO:0005829">
    <property type="term" value="C:cytosol"/>
    <property type="evidence" value="ECO:0007669"/>
    <property type="project" value="TreeGrafter"/>
</dbReference>
<feature type="compositionally biased region" description="Low complexity" evidence="8">
    <location>
        <begin position="70"/>
        <end position="82"/>
    </location>
</feature>
<dbReference type="GO" id="GO:0051539">
    <property type="term" value="F:4 iron, 4 sulfur cluster binding"/>
    <property type="evidence" value="ECO:0007669"/>
    <property type="project" value="UniProtKB-KW"/>
</dbReference>
<evidence type="ECO:0000256" key="3">
    <source>
        <dbReference type="ARBA" id="ARBA00022485"/>
    </source>
</evidence>
<dbReference type="GO" id="GO:0060255">
    <property type="term" value="P:regulation of macromolecule metabolic process"/>
    <property type="evidence" value="ECO:0007669"/>
    <property type="project" value="UniProtKB-ARBA"/>
</dbReference>
<dbReference type="SFLD" id="SFLDS00029">
    <property type="entry name" value="Radical_SAM"/>
    <property type="match status" value="1"/>
</dbReference>
<dbReference type="SUPFAM" id="SSF102114">
    <property type="entry name" value="Radical SAM enzymes"/>
    <property type="match status" value="1"/>
</dbReference>
<evidence type="ECO:0000256" key="5">
    <source>
        <dbReference type="ARBA" id="ARBA00022723"/>
    </source>
</evidence>
<dbReference type="Pfam" id="PF00919">
    <property type="entry name" value="UPF0004"/>
    <property type="match status" value="1"/>
</dbReference>
<dbReference type="FunFam" id="3.40.50.12160:FF:000003">
    <property type="entry name" value="CDK5 regulatory subunit-associated protein 1"/>
    <property type="match status" value="1"/>
</dbReference>
<keyword evidence="6" id="KW-0408">Iron</keyword>
<evidence type="ECO:0000256" key="8">
    <source>
        <dbReference type="SAM" id="MobiDB-lite"/>
    </source>
</evidence>
<feature type="region of interest" description="Disordered" evidence="8">
    <location>
        <begin position="328"/>
        <end position="364"/>
    </location>
</feature>
<dbReference type="PROSITE" id="PS01278">
    <property type="entry name" value="MTTASE_RADICAL"/>
    <property type="match status" value="1"/>
</dbReference>
<evidence type="ECO:0000256" key="1">
    <source>
        <dbReference type="ARBA" id="ARBA00001966"/>
    </source>
</evidence>
<name>A0A9D4TEW8_CHLVU</name>
<keyword evidence="7" id="KW-0411">Iron-sulfur</keyword>
<dbReference type="InterPro" id="IPR020612">
    <property type="entry name" value="Methylthiotransferase_CS"/>
</dbReference>
<comment type="caution">
    <text evidence="12">The sequence shown here is derived from an EMBL/GenBank/DDBJ whole genome shotgun (WGS) entry which is preliminary data.</text>
</comment>
<sequence>MRAAASVPLLQQLQSLLASITPTITATHRFSDAARHAASSASGIPQDGLTLQHFIQRSAAVGEVPNAQPAARTTTAAAATATSSEPELGKQAPSVFLETYGCQMNTNDSEVVLAVLQQAGFQQTSDAASASVVLLNTCAIRENAEAKIWSRLGFYRNVKLAARRSQRQPPVVGVLGCMAERLKLRLLESDRLVDIVAGPDSYRDLPRLIDIVQGSSSSSSSDTSSSTIDSTGAVRRKGGRSAAINVQLSADETYADIVPVRQPDATSAFVSIMRGCNNMCSFCIVPYTRGRERSRPLDSIVNEVRMLSEQGVKEVMLLGQNVNSYADFSSGSGSSSGRSSSGSTSSGRSGGPQQTLTQAQAAAQAAGAAEDPFSGVYARGFRSVYKPRRGGAASFAELLDEVAAVDPEMRIRFTSPHPKDFSDDVLRVIASRPNVCKQLHMPAQSGSSAVLQAMQRGYTRESYDELVQHVRDIIPDVALSTDMIVGFCGESEGDHAASLDLMRSVAFDQAFMYAYSLREKTHAARNYQDDVPEAVKQRRLMELIDVYRQQLYLRNASELGRTHLVLVEGPSRRSELALTGRTDTSKRVVFQDEPVPAGLLGSMLTSGGNGSSAGSGKQGSAPMVRLQPGDYVAVEVTGTGGTLQARPLARTTLAEFAAWQTSARREVMPPAVAATAEAQAEAQRVGL</sequence>
<evidence type="ECO:0000256" key="6">
    <source>
        <dbReference type="ARBA" id="ARBA00023004"/>
    </source>
</evidence>
<evidence type="ECO:0000259" key="11">
    <source>
        <dbReference type="PROSITE" id="PS51918"/>
    </source>
</evidence>
<dbReference type="FunFam" id="3.80.30.20:FF:000003">
    <property type="entry name" value="CDK5 regulatory subunit-associated protein 1"/>
    <property type="match status" value="1"/>
</dbReference>
<dbReference type="GO" id="GO:0035597">
    <property type="term" value="F:tRNA-2-methylthio-N(6)-dimethylallyladenosine(37) synthase activity"/>
    <property type="evidence" value="ECO:0007669"/>
    <property type="project" value="TreeGrafter"/>
</dbReference>
<comment type="cofactor">
    <cofactor evidence="1">
        <name>[4Fe-4S] cluster</name>
        <dbReference type="ChEBI" id="CHEBI:49883"/>
    </cofactor>
</comment>
<dbReference type="PANTHER" id="PTHR43020:SF2">
    <property type="entry name" value="MITOCHONDRIAL TRNA METHYLTHIOTRANSFERASE CDK5RAP1"/>
    <property type="match status" value="1"/>
</dbReference>
<dbReference type="PANTHER" id="PTHR43020">
    <property type="entry name" value="CDK5 REGULATORY SUBUNIT-ASSOCIATED PROTEIN 1"/>
    <property type="match status" value="1"/>
</dbReference>
<feature type="compositionally biased region" description="Low complexity" evidence="8">
    <location>
        <begin position="215"/>
        <end position="231"/>
    </location>
</feature>
<dbReference type="AlphaFoldDB" id="A0A9D4TEW8"/>
<dbReference type="InterPro" id="IPR006638">
    <property type="entry name" value="Elp3/MiaA/NifB-like_rSAM"/>
</dbReference>
<feature type="domain" description="MTTase N-terminal" evidence="10">
    <location>
        <begin position="93"/>
        <end position="214"/>
    </location>
</feature>
<feature type="domain" description="Radical SAM core" evidence="11">
    <location>
        <begin position="262"/>
        <end position="554"/>
    </location>
</feature>
<evidence type="ECO:0000313" key="12">
    <source>
        <dbReference type="EMBL" id="KAI3423854.1"/>
    </source>
</evidence>
<dbReference type="InterPro" id="IPR002792">
    <property type="entry name" value="TRAM_dom"/>
</dbReference>
<feature type="region of interest" description="Disordered" evidence="8">
    <location>
        <begin position="214"/>
        <end position="234"/>
    </location>
</feature>
<dbReference type="SFLD" id="SFLDF00413">
    <property type="entry name" value="CDK5RAP1"/>
    <property type="match status" value="1"/>
</dbReference>
<evidence type="ECO:0000313" key="13">
    <source>
        <dbReference type="Proteomes" id="UP001055712"/>
    </source>
</evidence>
<proteinExistence type="inferred from homology"/>
<feature type="region of interest" description="Disordered" evidence="8">
    <location>
        <begin position="65"/>
        <end position="86"/>
    </location>
</feature>
<evidence type="ECO:0008006" key="14">
    <source>
        <dbReference type="Google" id="ProtNLM"/>
    </source>
</evidence>
<dbReference type="InterPro" id="IPR005839">
    <property type="entry name" value="Methylthiotransferase"/>
</dbReference>
<keyword evidence="3" id="KW-0004">4Fe-4S</keyword>
<keyword evidence="5" id="KW-0479">Metal-binding</keyword>
<keyword evidence="4" id="KW-0949">S-adenosyl-L-methionine</keyword>
<dbReference type="OrthoDB" id="190098at2759"/>
<dbReference type="PROSITE" id="PS51918">
    <property type="entry name" value="RADICAL_SAM"/>
    <property type="match status" value="1"/>
</dbReference>
<dbReference type="GO" id="GO:0005739">
    <property type="term" value="C:mitochondrion"/>
    <property type="evidence" value="ECO:0007669"/>
    <property type="project" value="TreeGrafter"/>
</dbReference>
<dbReference type="InterPro" id="IPR006463">
    <property type="entry name" value="MiaB_methiolase"/>
</dbReference>
<dbReference type="Gene3D" id="3.80.30.20">
    <property type="entry name" value="tm_1862 like domain"/>
    <property type="match status" value="1"/>
</dbReference>
<keyword evidence="13" id="KW-1185">Reference proteome</keyword>
<dbReference type="SFLD" id="SFLDF00273">
    <property type="entry name" value="(dimethylallyl)adenosine_tRNA"/>
    <property type="match status" value="1"/>
</dbReference>
<dbReference type="Gene3D" id="3.40.50.12160">
    <property type="entry name" value="Methylthiotransferase, N-terminal domain"/>
    <property type="match status" value="1"/>
</dbReference>
<organism evidence="12 13">
    <name type="scientific">Chlorella vulgaris</name>
    <name type="common">Green alga</name>
    <dbReference type="NCBI Taxonomy" id="3077"/>
    <lineage>
        <taxon>Eukaryota</taxon>
        <taxon>Viridiplantae</taxon>
        <taxon>Chlorophyta</taxon>
        <taxon>core chlorophytes</taxon>
        <taxon>Trebouxiophyceae</taxon>
        <taxon>Chlorellales</taxon>
        <taxon>Chlorellaceae</taxon>
        <taxon>Chlorella clade</taxon>
        <taxon>Chlorella</taxon>
    </lineage>
</organism>
<feature type="compositionally biased region" description="Low complexity" evidence="8">
    <location>
        <begin position="329"/>
        <end position="364"/>
    </location>
</feature>
<accession>A0A9D4TEW8</accession>
<dbReference type="Proteomes" id="UP001055712">
    <property type="component" value="Unassembled WGS sequence"/>
</dbReference>
<protein>
    <recommendedName>
        <fullName evidence="14">CDK5RAP1-like protein</fullName>
    </recommendedName>
</protein>
<dbReference type="SFLD" id="SFLDG01061">
    <property type="entry name" value="methylthiotransferase"/>
    <property type="match status" value="1"/>
</dbReference>
<evidence type="ECO:0000256" key="2">
    <source>
        <dbReference type="ARBA" id="ARBA00009815"/>
    </source>
</evidence>
<dbReference type="SMART" id="SM00729">
    <property type="entry name" value="Elp3"/>
    <property type="match status" value="1"/>
</dbReference>
<comment type="similarity">
    <text evidence="2">Belongs to the methylthiotransferase family. MiaB subfamily.</text>
</comment>
<evidence type="ECO:0000259" key="9">
    <source>
        <dbReference type="PROSITE" id="PS50926"/>
    </source>
</evidence>
<dbReference type="EMBL" id="SIDB01000014">
    <property type="protein sequence ID" value="KAI3423854.1"/>
    <property type="molecule type" value="Genomic_DNA"/>
</dbReference>
<dbReference type="GO" id="GO:0080090">
    <property type="term" value="P:regulation of primary metabolic process"/>
    <property type="evidence" value="ECO:0007669"/>
    <property type="project" value="UniProtKB-ARBA"/>
</dbReference>
<dbReference type="InterPro" id="IPR023404">
    <property type="entry name" value="rSAM_horseshoe"/>
</dbReference>
<gene>
    <name evidence="12" type="ORF">D9Q98_009688</name>
</gene>
<evidence type="ECO:0000256" key="4">
    <source>
        <dbReference type="ARBA" id="ARBA00022691"/>
    </source>
</evidence>
<reference evidence="12" key="2">
    <citation type="submission" date="2020-11" db="EMBL/GenBank/DDBJ databases">
        <authorList>
            <person name="Cecchin M."/>
            <person name="Marcolungo L."/>
            <person name="Rossato M."/>
            <person name="Girolomoni L."/>
            <person name="Cosentino E."/>
            <person name="Cuine S."/>
            <person name="Li-Beisson Y."/>
            <person name="Delledonne M."/>
            <person name="Ballottari M."/>
        </authorList>
    </citation>
    <scope>NUCLEOTIDE SEQUENCE</scope>
    <source>
        <strain evidence="12">211/11P</strain>
        <tissue evidence="12">Whole cell</tissue>
    </source>
</reference>
<feature type="domain" description="TRAM" evidence="9">
    <location>
        <begin position="556"/>
        <end position="649"/>
    </location>
</feature>
<evidence type="ECO:0000259" key="10">
    <source>
        <dbReference type="PROSITE" id="PS51449"/>
    </source>
</evidence>
<dbReference type="InterPro" id="IPR038135">
    <property type="entry name" value="Methylthiotransferase_N_sf"/>
</dbReference>
<dbReference type="InterPro" id="IPR058240">
    <property type="entry name" value="rSAM_sf"/>
</dbReference>
<dbReference type="InterPro" id="IPR013848">
    <property type="entry name" value="Methylthiotransferase_N"/>
</dbReference>